<keyword evidence="2" id="KW-1185">Reference proteome</keyword>
<comment type="caution">
    <text evidence="1">The sequence shown here is derived from an EMBL/GenBank/DDBJ whole genome shotgun (WGS) entry which is preliminary data.</text>
</comment>
<sequence>AGINDERRLYAYATLQMLLGGGGSFSAGGPGKGMYSRLYTRVLNQHAWIESCVAFHHCYTDAGLFGISASCRPRNEHALLDVMASEIEAVALGKPVVSSRRPYSSLEGPSSLEVRRAKNQLKSNLLMNLESRMVQLEDLGRQVQMSGYKVPADTMVERIEAVTMDDISNAAKELLESPATLLAQGYVDGIKKFHAQPHINPTKYYSATTMARLLTSEERTLKLQPLMGAGGWALVDGRDAMEKSFVFGDFVQAFAFMTSVALKAEKMDHHPEWFNVYNRVDITLSTHDCQGLSSRDIALAELIDQAAASAAK</sequence>
<dbReference type="Proteomes" id="UP001140066">
    <property type="component" value="Unassembled WGS sequence"/>
</dbReference>
<name>A0ACC1KK66_9FUNG</name>
<evidence type="ECO:0000313" key="2">
    <source>
        <dbReference type="Proteomes" id="UP001140066"/>
    </source>
</evidence>
<proteinExistence type="predicted"/>
<dbReference type="EMBL" id="JANBUK010000171">
    <property type="protein sequence ID" value="KAJ2791293.1"/>
    <property type="molecule type" value="Genomic_DNA"/>
</dbReference>
<accession>A0ACC1KK66</accession>
<feature type="non-terminal residue" evidence="1">
    <location>
        <position position="1"/>
    </location>
</feature>
<dbReference type="EC" id="3.4.24.64" evidence="1"/>
<gene>
    <name evidence="1" type="primary">MAS2</name>
    <name evidence="1" type="ORF">GGI18_001235</name>
</gene>
<protein>
    <submittedName>
        <fullName evidence="1">Mitochondrial-processing peptidase subunit alpha</fullName>
        <ecNumber evidence="1">3.4.24.64</ecNumber>
    </submittedName>
</protein>
<keyword evidence="1" id="KW-0378">Hydrolase</keyword>
<evidence type="ECO:0000313" key="1">
    <source>
        <dbReference type="EMBL" id="KAJ2791293.1"/>
    </source>
</evidence>
<reference evidence="1" key="1">
    <citation type="submission" date="2022-07" db="EMBL/GenBank/DDBJ databases">
        <title>Phylogenomic reconstructions and comparative analyses of Kickxellomycotina fungi.</title>
        <authorList>
            <person name="Reynolds N.K."/>
            <person name="Stajich J.E."/>
            <person name="Barry K."/>
            <person name="Grigoriev I.V."/>
            <person name="Crous P."/>
            <person name="Smith M.E."/>
        </authorList>
    </citation>
    <scope>NUCLEOTIDE SEQUENCE</scope>
    <source>
        <strain evidence="1">BCRC 34191</strain>
    </source>
</reference>
<organism evidence="1 2">
    <name type="scientific">Coemansia linderi</name>
    <dbReference type="NCBI Taxonomy" id="2663919"/>
    <lineage>
        <taxon>Eukaryota</taxon>
        <taxon>Fungi</taxon>
        <taxon>Fungi incertae sedis</taxon>
        <taxon>Zoopagomycota</taxon>
        <taxon>Kickxellomycotina</taxon>
        <taxon>Kickxellomycetes</taxon>
        <taxon>Kickxellales</taxon>
        <taxon>Kickxellaceae</taxon>
        <taxon>Coemansia</taxon>
    </lineage>
</organism>